<dbReference type="EMBL" id="GL945474">
    <property type="protein sequence ID" value="EGO04387.1"/>
    <property type="molecule type" value="Genomic_DNA"/>
</dbReference>
<name>F8PGP3_SERL3</name>
<dbReference type="Proteomes" id="UP000008063">
    <property type="component" value="Unassembled WGS sequence"/>
</dbReference>
<dbReference type="HOGENOM" id="CLU_035918_9_0_1"/>
<dbReference type="AlphaFoldDB" id="F8PGP3"/>
<evidence type="ECO:0000313" key="2">
    <source>
        <dbReference type="Proteomes" id="UP000008063"/>
    </source>
</evidence>
<evidence type="ECO:0000313" key="1">
    <source>
        <dbReference type="EMBL" id="EGO04387.1"/>
    </source>
</evidence>
<protein>
    <submittedName>
        <fullName evidence="1">Uncharacterized protein</fullName>
    </submittedName>
</protein>
<proteinExistence type="predicted"/>
<reference evidence="2" key="1">
    <citation type="journal article" date="2011" name="Science">
        <title>The plant cell wall-decomposing machinery underlies the functional diversity of forest fungi.</title>
        <authorList>
            <person name="Eastwood D.C."/>
            <person name="Floudas D."/>
            <person name="Binder M."/>
            <person name="Majcherczyk A."/>
            <person name="Schneider P."/>
            <person name="Aerts A."/>
            <person name="Asiegbu F.O."/>
            <person name="Baker S.E."/>
            <person name="Barry K."/>
            <person name="Bendiksby M."/>
            <person name="Blumentritt M."/>
            <person name="Coutinho P.M."/>
            <person name="Cullen D."/>
            <person name="de Vries R.P."/>
            <person name="Gathman A."/>
            <person name="Goodell B."/>
            <person name="Henrissat B."/>
            <person name="Ihrmark K."/>
            <person name="Kauserud H."/>
            <person name="Kohler A."/>
            <person name="LaButti K."/>
            <person name="Lapidus A."/>
            <person name="Lavin J.L."/>
            <person name="Lee Y.-H."/>
            <person name="Lindquist E."/>
            <person name="Lilly W."/>
            <person name="Lucas S."/>
            <person name="Morin E."/>
            <person name="Murat C."/>
            <person name="Oguiza J.A."/>
            <person name="Park J."/>
            <person name="Pisabarro A.G."/>
            <person name="Riley R."/>
            <person name="Rosling A."/>
            <person name="Salamov A."/>
            <person name="Schmidt O."/>
            <person name="Schmutz J."/>
            <person name="Skrede I."/>
            <person name="Stenlid J."/>
            <person name="Wiebenga A."/>
            <person name="Xie X."/>
            <person name="Kuees U."/>
            <person name="Hibbett D.S."/>
            <person name="Hoffmeister D."/>
            <person name="Hoegberg N."/>
            <person name="Martin F."/>
            <person name="Grigoriev I.V."/>
            <person name="Watkinson S.C."/>
        </authorList>
    </citation>
    <scope>NUCLEOTIDE SEQUENCE [LARGE SCALE GENOMIC DNA]</scope>
    <source>
        <strain evidence="2">strain S7.3</strain>
    </source>
</reference>
<keyword evidence="2" id="KW-1185">Reference proteome</keyword>
<organism evidence="2">
    <name type="scientific">Serpula lacrymans var. lacrymans (strain S7.3)</name>
    <name type="common">Dry rot fungus</name>
    <dbReference type="NCBI Taxonomy" id="936435"/>
    <lineage>
        <taxon>Eukaryota</taxon>
        <taxon>Fungi</taxon>
        <taxon>Dikarya</taxon>
        <taxon>Basidiomycota</taxon>
        <taxon>Agaricomycotina</taxon>
        <taxon>Agaricomycetes</taxon>
        <taxon>Agaricomycetidae</taxon>
        <taxon>Boletales</taxon>
        <taxon>Coniophorineae</taxon>
        <taxon>Serpulaceae</taxon>
        <taxon>Serpula</taxon>
    </lineage>
</organism>
<dbReference type="InterPro" id="IPR046521">
    <property type="entry name" value="DUF6698"/>
</dbReference>
<dbReference type="STRING" id="936435.F8PGP3"/>
<dbReference type="InParanoid" id="F8PGP3"/>
<sequence length="198" mass="22471">MSRIIVVFITSRQVWIGAMRNQGDSSASPPVVYPQKTWSYLKGTRTKIRNGEMEITGEQWPVVLYAECHYDPDEPWVGFVCGQLLLLAFKHIFVALSSVYPNTKSYITHSGNVKLHGMMNITPGSLACTATQVWFALSAQSMFLRSHTVTDLEGFYNSILDLLKDLDEIEEVNALLAWWNWRKIIPAIDTPWQTGSQE</sequence>
<gene>
    <name evidence="1" type="ORF">SERLA73DRAFT_148918</name>
</gene>
<accession>F8PGP3</accession>
<dbReference type="Pfam" id="PF20414">
    <property type="entry name" value="DUF6698"/>
    <property type="match status" value="1"/>
</dbReference>